<dbReference type="STRING" id="857566.A0A1E3PPC6"/>
<dbReference type="SUPFAM" id="SSF47954">
    <property type="entry name" value="Cyclin-like"/>
    <property type="match status" value="2"/>
</dbReference>
<dbReference type="CDD" id="cd20513">
    <property type="entry name" value="CYCLIN_CCNC_rpt1"/>
    <property type="match status" value="1"/>
</dbReference>
<accession>A0A1E3PPC6</accession>
<keyword evidence="1" id="KW-0195">Cyclin</keyword>
<name>A0A1E3PPC6_9ASCO</name>
<dbReference type="InterPro" id="IPR013763">
    <property type="entry name" value="Cyclin-like_dom"/>
</dbReference>
<dbReference type="InterPro" id="IPR043198">
    <property type="entry name" value="Cyclin/Ssn8"/>
</dbReference>
<dbReference type="GO" id="GO:0006357">
    <property type="term" value="P:regulation of transcription by RNA polymerase II"/>
    <property type="evidence" value="ECO:0007669"/>
    <property type="project" value="InterPro"/>
</dbReference>
<dbReference type="PIRSF" id="PIRSF028758">
    <property type="entry name" value="Cyclin, C/H/G types"/>
    <property type="match status" value="1"/>
</dbReference>
<evidence type="ECO:0000313" key="5">
    <source>
        <dbReference type="Proteomes" id="UP000095009"/>
    </source>
</evidence>
<sequence length="368" mass="42093">MSANYWTSTQHSHWIFTRQSLQQARQETESHNTRSRPNKNTNSASSGRERGSTDNNNLNSLSTSHDDSIAFDTSDTSNNNNNNDDSTNLKGANNAKNGRLNNNEDSLDSFSKISTGNDKGLGTNLIENRHIRIYLHHLVLTLGQHLSIRQRVLATAQTYLLRLYTRISLYELNPYLVVTTCVYLACKIEESPQHVRTITNEARNLWPDYITHDPTKVAECEFYLIEELETYLIVHHPYRSLLQIIKNLESPVLGEFVVVLLPEEIQIAWSIINDSYITDLHLLFSPHVIAISCLYITVILKSYLIRVHQPPDSIKTVIQNFIKFIGESNFSLECIIECVQEMLSLYSSWETYEESVCKSAIEQILLQG</sequence>
<dbReference type="InterPro" id="IPR036915">
    <property type="entry name" value="Cyclin-like_sf"/>
</dbReference>
<dbReference type="SMART" id="SM00385">
    <property type="entry name" value="CYCLIN"/>
    <property type="match status" value="1"/>
</dbReference>
<dbReference type="PANTHER" id="PTHR10026">
    <property type="entry name" value="CYCLIN"/>
    <property type="match status" value="1"/>
</dbReference>
<dbReference type="GO" id="GO:0016538">
    <property type="term" value="F:cyclin-dependent protein serine/threonine kinase regulator activity"/>
    <property type="evidence" value="ECO:0007669"/>
    <property type="project" value="InterPro"/>
</dbReference>
<feature type="compositionally biased region" description="Low complexity" evidence="2">
    <location>
        <begin position="53"/>
        <end position="63"/>
    </location>
</feature>
<protein>
    <submittedName>
        <fullName evidence="4">Cyclin-like protein</fullName>
    </submittedName>
</protein>
<dbReference type="Gene3D" id="1.10.472.10">
    <property type="entry name" value="Cyclin-like"/>
    <property type="match status" value="2"/>
</dbReference>
<dbReference type="OrthoDB" id="10266018at2759"/>
<reference evidence="4 5" key="1">
    <citation type="journal article" date="2016" name="Proc. Natl. Acad. Sci. U.S.A.">
        <title>Comparative genomics of biotechnologically important yeasts.</title>
        <authorList>
            <person name="Riley R."/>
            <person name="Haridas S."/>
            <person name="Wolfe K.H."/>
            <person name="Lopes M.R."/>
            <person name="Hittinger C.T."/>
            <person name="Goeker M."/>
            <person name="Salamov A.A."/>
            <person name="Wisecaver J.H."/>
            <person name="Long T.M."/>
            <person name="Calvey C.H."/>
            <person name="Aerts A.L."/>
            <person name="Barry K.W."/>
            <person name="Choi C."/>
            <person name="Clum A."/>
            <person name="Coughlan A.Y."/>
            <person name="Deshpande S."/>
            <person name="Douglass A.P."/>
            <person name="Hanson S.J."/>
            <person name="Klenk H.-P."/>
            <person name="LaButti K.M."/>
            <person name="Lapidus A."/>
            <person name="Lindquist E.A."/>
            <person name="Lipzen A.M."/>
            <person name="Meier-Kolthoff J.P."/>
            <person name="Ohm R.A."/>
            <person name="Otillar R.P."/>
            <person name="Pangilinan J.L."/>
            <person name="Peng Y."/>
            <person name="Rokas A."/>
            <person name="Rosa C.A."/>
            <person name="Scheuner C."/>
            <person name="Sibirny A.A."/>
            <person name="Slot J.C."/>
            <person name="Stielow J.B."/>
            <person name="Sun H."/>
            <person name="Kurtzman C.P."/>
            <person name="Blackwell M."/>
            <person name="Grigoriev I.V."/>
            <person name="Jeffries T.W."/>
        </authorList>
    </citation>
    <scope>NUCLEOTIDE SEQUENCE [LARGE SCALE GENOMIC DNA]</scope>
    <source>
        <strain evidence="4 5">DSM 6958</strain>
    </source>
</reference>
<feature type="region of interest" description="Disordered" evidence="2">
    <location>
        <begin position="20"/>
        <end position="113"/>
    </location>
</feature>
<evidence type="ECO:0000256" key="2">
    <source>
        <dbReference type="SAM" id="MobiDB-lite"/>
    </source>
</evidence>
<dbReference type="Proteomes" id="UP000095009">
    <property type="component" value="Unassembled WGS sequence"/>
</dbReference>
<keyword evidence="5" id="KW-1185">Reference proteome</keyword>
<dbReference type="CDD" id="cd20546">
    <property type="entry name" value="CYCLIN_SpCG1C_ScCTK2-like_rpt2"/>
    <property type="match status" value="1"/>
</dbReference>
<evidence type="ECO:0000313" key="4">
    <source>
        <dbReference type="EMBL" id="ODQ67289.1"/>
    </source>
</evidence>
<organism evidence="4 5">
    <name type="scientific">Nadsonia fulvescens var. elongata DSM 6958</name>
    <dbReference type="NCBI Taxonomy" id="857566"/>
    <lineage>
        <taxon>Eukaryota</taxon>
        <taxon>Fungi</taxon>
        <taxon>Dikarya</taxon>
        <taxon>Ascomycota</taxon>
        <taxon>Saccharomycotina</taxon>
        <taxon>Dipodascomycetes</taxon>
        <taxon>Dipodascales</taxon>
        <taxon>Dipodascales incertae sedis</taxon>
        <taxon>Nadsonia</taxon>
    </lineage>
</organism>
<comment type="similarity">
    <text evidence="1">Belongs to the cyclin family.</text>
</comment>
<gene>
    <name evidence="4" type="ORF">NADFUDRAFT_81815</name>
</gene>
<feature type="domain" description="Cyclin-like" evidence="3">
    <location>
        <begin position="137"/>
        <end position="226"/>
    </location>
</feature>
<dbReference type="Pfam" id="PF00134">
    <property type="entry name" value="Cyclin_N"/>
    <property type="match status" value="1"/>
</dbReference>
<dbReference type="EMBL" id="KV454407">
    <property type="protein sequence ID" value="ODQ67289.1"/>
    <property type="molecule type" value="Genomic_DNA"/>
</dbReference>
<dbReference type="InterPro" id="IPR006671">
    <property type="entry name" value="Cyclin_N"/>
</dbReference>
<evidence type="ECO:0000256" key="1">
    <source>
        <dbReference type="RuleBase" id="RU000383"/>
    </source>
</evidence>
<feature type="compositionally biased region" description="Low complexity" evidence="2">
    <location>
        <begin position="72"/>
        <end position="103"/>
    </location>
</feature>
<dbReference type="AlphaFoldDB" id="A0A1E3PPC6"/>
<evidence type="ECO:0000259" key="3">
    <source>
        <dbReference type="SMART" id="SM00385"/>
    </source>
</evidence>
<proteinExistence type="inferred from homology"/>